<dbReference type="AlphaFoldDB" id="A0AAV5P4N1"/>
<feature type="compositionally biased region" description="Pro residues" evidence="1">
    <location>
        <begin position="127"/>
        <end position="142"/>
    </location>
</feature>
<feature type="transmembrane region" description="Helical" evidence="2">
    <location>
        <begin position="90"/>
        <end position="112"/>
    </location>
</feature>
<feature type="compositionally biased region" description="Acidic residues" evidence="1">
    <location>
        <begin position="144"/>
        <end position="155"/>
    </location>
</feature>
<keyword evidence="2" id="KW-1133">Transmembrane helix</keyword>
<evidence type="ECO:0000256" key="1">
    <source>
        <dbReference type="SAM" id="MobiDB-lite"/>
    </source>
</evidence>
<organism evidence="3 4">
    <name type="scientific">Cellulosimicrobium cellulans</name>
    <name type="common">Arthrobacter luteus</name>
    <dbReference type="NCBI Taxonomy" id="1710"/>
    <lineage>
        <taxon>Bacteria</taxon>
        <taxon>Bacillati</taxon>
        <taxon>Actinomycetota</taxon>
        <taxon>Actinomycetes</taxon>
        <taxon>Micrococcales</taxon>
        <taxon>Promicromonosporaceae</taxon>
        <taxon>Cellulosimicrobium</taxon>
    </lineage>
</organism>
<evidence type="ECO:0000256" key="2">
    <source>
        <dbReference type="SAM" id="Phobius"/>
    </source>
</evidence>
<keyword evidence="2" id="KW-0812">Transmembrane</keyword>
<proteinExistence type="predicted"/>
<reference evidence="3" key="1">
    <citation type="submission" date="2023-03" db="EMBL/GenBank/DDBJ databases">
        <title>Cellulosimicrobium cellulans NBRC 103059.</title>
        <authorList>
            <person name="Ichikawa N."/>
            <person name="Sato H."/>
            <person name="Tonouchi N."/>
        </authorList>
    </citation>
    <scope>NUCLEOTIDE SEQUENCE</scope>
    <source>
        <strain evidence="3">NBRC 103059</strain>
    </source>
</reference>
<name>A0AAV5P4N1_CELCE</name>
<dbReference type="EMBL" id="BSTG01000001">
    <property type="protein sequence ID" value="GLY56280.1"/>
    <property type="molecule type" value="Genomic_DNA"/>
</dbReference>
<keyword evidence="2" id="KW-0472">Membrane</keyword>
<sequence length="201" mass="20909">MAGAGPQVDDRARVDGDACHEVGHRARALVGVAEVEGRVPVAWHDGSVLSQYLDVNNLDIKIHVLPARRADSHVRLIRLSDTGSMTRRTVAWLVGALVLVLAGAAAAGALAARPQDRDVGVAVVVTPAPPAATPTTPAPTPSPTDDDGDGDDTDDDRVTPAPPSSDDDRDDDSDDDSGDDPDDDATDDQDDDRDGPDRGDG</sequence>
<evidence type="ECO:0000313" key="3">
    <source>
        <dbReference type="EMBL" id="GLY56280.1"/>
    </source>
</evidence>
<feature type="compositionally biased region" description="Acidic residues" evidence="1">
    <location>
        <begin position="165"/>
        <end position="194"/>
    </location>
</feature>
<evidence type="ECO:0000313" key="4">
    <source>
        <dbReference type="Proteomes" id="UP001165168"/>
    </source>
</evidence>
<dbReference type="Proteomes" id="UP001165168">
    <property type="component" value="Unassembled WGS sequence"/>
</dbReference>
<protein>
    <submittedName>
        <fullName evidence="3">Uncharacterized protein</fullName>
    </submittedName>
</protein>
<gene>
    <name evidence="3" type="ORF">Ccel01_08820</name>
</gene>
<feature type="region of interest" description="Disordered" evidence="1">
    <location>
        <begin position="127"/>
        <end position="201"/>
    </location>
</feature>
<accession>A0AAV5P4N1</accession>
<comment type="caution">
    <text evidence="3">The sequence shown here is derived from an EMBL/GenBank/DDBJ whole genome shotgun (WGS) entry which is preliminary data.</text>
</comment>